<dbReference type="PANTHER" id="PTHR47472:SF1">
    <property type="entry name" value="DUF1446-DOMAIN-CONTAINING PROTEIN"/>
    <property type="match status" value="1"/>
</dbReference>
<dbReference type="InterPro" id="IPR010839">
    <property type="entry name" value="AtuA_N"/>
</dbReference>
<evidence type="ECO:0000313" key="3">
    <source>
        <dbReference type="Proteomes" id="UP000184387"/>
    </source>
</evidence>
<feature type="domain" description="Acyclic terpene utilisation N-terminal" evidence="1">
    <location>
        <begin position="5"/>
        <end position="451"/>
    </location>
</feature>
<proteinExistence type="predicted"/>
<organism evidence="2 3">
    <name type="scientific">Muricoccus roseus</name>
    <dbReference type="NCBI Taxonomy" id="198092"/>
    <lineage>
        <taxon>Bacteria</taxon>
        <taxon>Pseudomonadati</taxon>
        <taxon>Pseudomonadota</taxon>
        <taxon>Alphaproteobacteria</taxon>
        <taxon>Acetobacterales</taxon>
        <taxon>Roseomonadaceae</taxon>
        <taxon>Muricoccus</taxon>
    </lineage>
</organism>
<dbReference type="PANTHER" id="PTHR47472">
    <property type="entry name" value="PROPIONYL-COA CARBOXYLASE"/>
    <property type="match status" value="1"/>
</dbReference>
<reference evidence="2 3" key="1">
    <citation type="submission" date="2016-11" db="EMBL/GenBank/DDBJ databases">
        <authorList>
            <person name="Jaros S."/>
            <person name="Januszkiewicz K."/>
            <person name="Wedrychowicz H."/>
        </authorList>
    </citation>
    <scope>NUCLEOTIDE SEQUENCE [LARGE SCALE GENOMIC DNA]</scope>
    <source>
        <strain evidence="2 3">DSM 14916</strain>
    </source>
</reference>
<accession>A0A1M6NRQ3</accession>
<dbReference type="AlphaFoldDB" id="A0A1M6NRQ3"/>
<dbReference type="Pfam" id="PF07287">
    <property type="entry name" value="AtuA"/>
    <property type="match status" value="1"/>
</dbReference>
<dbReference type="RefSeq" id="WP_073137777.1">
    <property type="nucleotide sequence ID" value="NZ_FQZF01000027.1"/>
</dbReference>
<gene>
    <name evidence="2" type="ORF">SAMN02745194_03873</name>
</gene>
<name>A0A1M6NRQ3_9PROT</name>
<sequence length="459" mass="47988">MSPLLRIGCGSGFSGDRIDARGPVVDALIATGGPAALMLEVLGERTLALAQRDRRANPDGGYEPALEALLRPILARCAAHGIPIITNGGAANPRGAARAVLRLARELGLPELRIAVVEGDDVRGTDALDDLQPWEGDEGAVLDPAQVIAANVYLGAAPIAEALRGGAQVVITGRAADPALALGPMLAHFGWAEDDWNRLAAGTACGHLLECGSQVTGGYFADPGFKDVPDMHAIGFPIAEMDEDGGFTITKPGGTGGLVNLRTVKEQLLYELHDPAAYLTPDVTLDITAISLAQEGPDRVRVTGARGTPRPARLKATVSLPGGWLGEGEISYAGPNARARAELAGRTLRDRLPMLGIQGRVRVDLIGIVSVFDGDAGILGDTDLTADPADLRLRLAVATETKEDAERAAREVLSLLCCGPAGGGGARTRVVDRIRTLSFMVPRDRVHPRVTLLTLEDAA</sequence>
<protein>
    <recommendedName>
        <fullName evidence="1">Acyclic terpene utilisation N-terminal domain-containing protein</fullName>
    </recommendedName>
</protein>
<keyword evidence="3" id="KW-1185">Reference proteome</keyword>
<dbReference type="STRING" id="198092.SAMN02745194_03873"/>
<dbReference type="Proteomes" id="UP000184387">
    <property type="component" value="Unassembled WGS sequence"/>
</dbReference>
<dbReference type="EMBL" id="FQZF01000027">
    <property type="protein sequence ID" value="SHJ98242.1"/>
    <property type="molecule type" value="Genomic_DNA"/>
</dbReference>
<evidence type="ECO:0000313" key="2">
    <source>
        <dbReference type="EMBL" id="SHJ98242.1"/>
    </source>
</evidence>
<dbReference type="OrthoDB" id="9763456at2"/>
<evidence type="ECO:0000259" key="1">
    <source>
        <dbReference type="Pfam" id="PF07287"/>
    </source>
</evidence>